<organism evidence="2 3">
    <name type="scientific">Tilletiaria anomala (strain ATCC 24038 / CBS 436.72 / UBC 951)</name>
    <dbReference type="NCBI Taxonomy" id="1037660"/>
    <lineage>
        <taxon>Eukaryota</taxon>
        <taxon>Fungi</taxon>
        <taxon>Dikarya</taxon>
        <taxon>Basidiomycota</taxon>
        <taxon>Ustilaginomycotina</taxon>
        <taxon>Exobasidiomycetes</taxon>
        <taxon>Georgefischeriales</taxon>
        <taxon>Tilletiariaceae</taxon>
        <taxon>Tilletiaria</taxon>
    </lineage>
</organism>
<dbReference type="EMBL" id="JMSN01000012">
    <property type="protein sequence ID" value="KDN52230.1"/>
    <property type="molecule type" value="Genomic_DNA"/>
</dbReference>
<keyword evidence="1" id="KW-0732">Signal</keyword>
<dbReference type="Proteomes" id="UP000027361">
    <property type="component" value="Unassembled WGS sequence"/>
</dbReference>
<gene>
    <name evidence="2" type="ORF">K437DRAFT_261489</name>
</gene>
<keyword evidence="3" id="KW-1185">Reference proteome</keyword>
<evidence type="ECO:0000256" key="1">
    <source>
        <dbReference type="SAM" id="SignalP"/>
    </source>
</evidence>
<protein>
    <submittedName>
        <fullName evidence="2">Uncharacterized protein</fullName>
    </submittedName>
</protein>
<dbReference type="AlphaFoldDB" id="A0A066WNN9"/>
<evidence type="ECO:0000313" key="3">
    <source>
        <dbReference type="Proteomes" id="UP000027361"/>
    </source>
</evidence>
<evidence type="ECO:0000313" key="2">
    <source>
        <dbReference type="EMBL" id="KDN52230.1"/>
    </source>
</evidence>
<accession>A0A066WNN9</accession>
<feature type="signal peptide" evidence="1">
    <location>
        <begin position="1"/>
        <end position="25"/>
    </location>
</feature>
<comment type="caution">
    <text evidence="2">The sequence shown here is derived from an EMBL/GenBank/DDBJ whole genome shotgun (WGS) entry which is preliminary data.</text>
</comment>
<feature type="chain" id="PRO_5001633991" evidence="1">
    <location>
        <begin position="26"/>
        <end position="262"/>
    </location>
</feature>
<dbReference type="HOGENOM" id="CLU_1062392_0_0_1"/>
<dbReference type="RefSeq" id="XP_013245080.1">
    <property type="nucleotide sequence ID" value="XM_013389626.1"/>
</dbReference>
<dbReference type="GeneID" id="25265590"/>
<dbReference type="InParanoid" id="A0A066WNN9"/>
<reference evidence="2 3" key="1">
    <citation type="submission" date="2014-05" db="EMBL/GenBank/DDBJ databases">
        <title>Draft genome sequence of a rare smut relative, Tilletiaria anomala UBC 951.</title>
        <authorList>
            <consortium name="DOE Joint Genome Institute"/>
            <person name="Toome M."/>
            <person name="Kuo A."/>
            <person name="Henrissat B."/>
            <person name="Lipzen A."/>
            <person name="Tritt A."/>
            <person name="Yoshinaga Y."/>
            <person name="Zane M."/>
            <person name="Barry K."/>
            <person name="Grigoriev I.V."/>
            <person name="Spatafora J.W."/>
            <person name="Aimea M.C."/>
        </authorList>
    </citation>
    <scope>NUCLEOTIDE SEQUENCE [LARGE SCALE GENOMIC DNA]</scope>
    <source>
        <strain evidence="2 3">UBC 951</strain>
    </source>
</reference>
<proteinExistence type="predicted"/>
<name>A0A066WNN9_TILAU</name>
<sequence>MNIKLATLAPFLGVALEIAAIPAPASPPGASLGVSSVIIRPRTFKNGVTSSPEGGVLTSIHVVMCKQLLLTDSVAEEGQSQWKARRKGGGQVDLLQETPELSTLPVISPIPQWLSLTLNGRYFKANTDGAFSGRKRDHAAVQSGQASFSFIIFLTVSKNTGGSLAGTKLYAASFFFDKKGMTASGISILTSQQLFDLFTDDRHTGSKLLALFWHAEFQYGGSITSGQGIKASDGSYSTWVMEELTQGEGEVHVDIASMGLGY</sequence>